<dbReference type="AlphaFoldDB" id="A0A6N4THS1"/>
<dbReference type="PROSITE" id="PS50889">
    <property type="entry name" value="S4"/>
    <property type="match status" value="1"/>
</dbReference>
<dbReference type="Proteomes" id="UP000464754">
    <property type="component" value="Chromosome"/>
</dbReference>
<evidence type="ECO:0000256" key="7">
    <source>
        <dbReference type="RuleBase" id="RU362028"/>
    </source>
</evidence>
<dbReference type="SUPFAM" id="SSF55174">
    <property type="entry name" value="Alpha-L RNA-binding motif"/>
    <property type="match status" value="1"/>
</dbReference>
<dbReference type="Gene3D" id="3.30.2350.10">
    <property type="entry name" value="Pseudouridine synthase"/>
    <property type="match status" value="1"/>
</dbReference>
<dbReference type="InterPro" id="IPR006145">
    <property type="entry name" value="PsdUridine_synth_RsuA/RluA"/>
</dbReference>
<dbReference type="InterPro" id="IPR006224">
    <property type="entry name" value="PsdUridine_synth_RluA-like_CS"/>
</dbReference>
<evidence type="ECO:0000256" key="3">
    <source>
        <dbReference type="ARBA" id="ARBA00022884"/>
    </source>
</evidence>
<name>A0A6N4THS1_9FIRM</name>
<comment type="similarity">
    <text evidence="2 7">Belongs to the pseudouridine synthase RluA family.</text>
</comment>
<protein>
    <recommendedName>
        <fullName evidence="7">Pseudouridine synthase</fullName>
        <ecNumber evidence="7">5.4.99.-</ecNumber>
    </recommendedName>
</protein>
<dbReference type="CDD" id="cd00165">
    <property type="entry name" value="S4"/>
    <property type="match status" value="1"/>
</dbReference>
<proteinExistence type="inferred from homology"/>
<dbReference type="SUPFAM" id="SSF55120">
    <property type="entry name" value="Pseudouridine synthase"/>
    <property type="match status" value="1"/>
</dbReference>
<dbReference type="InterPro" id="IPR002942">
    <property type="entry name" value="S4_RNA-bd"/>
</dbReference>
<organism evidence="9 10">
    <name type="scientific">Amedibacterium intestinale</name>
    <dbReference type="NCBI Taxonomy" id="2583452"/>
    <lineage>
        <taxon>Bacteria</taxon>
        <taxon>Bacillati</taxon>
        <taxon>Bacillota</taxon>
        <taxon>Erysipelotrichia</taxon>
        <taxon>Erysipelotrichales</taxon>
        <taxon>Erysipelotrichaceae</taxon>
        <taxon>Amedibacterium</taxon>
    </lineage>
</organism>
<evidence type="ECO:0000313" key="9">
    <source>
        <dbReference type="EMBL" id="BBK22024.1"/>
    </source>
</evidence>
<reference evidence="10" key="1">
    <citation type="submission" date="2019-05" db="EMBL/GenBank/DDBJ databases">
        <title>Complete genome sequencing of Absiella argi strain JCM 30884.</title>
        <authorList>
            <person name="Sakamoto M."/>
            <person name="Murakami T."/>
            <person name="Mori H."/>
        </authorList>
    </citation>
    <scope>NUCLEOTIDE SEQUENCE [LARGE SCALE GENOMIC DNA]</scope>
    <source>
        <strain evidence="10">JCM 30884</strain>
    </source>
</reference>
<dbReference type="PANTHER" id="PTHR21600">
    <property type="entry name" value="MITOCHONDRIAL RNA PSEUDOURIDINE SYNTHASE"/>
    <property type="match status" value="1"/>
</dbReference>
<evidence type="ECO:0000256" key="6">
    <source>
        <dbReference type="PROSITE-ProRule" id="PRU00182"/>
    </source>
</evidence>
<dbReference type="InterPro" id="IPR036986">
    <property type="entry name" value="S4_RNA-bd_sf"/>
</dbReference>
<keyword evidence="3 6" id="KW-0694">RNA-binding</keyword>
<gene>
    <name evidence="9" type="primary">ylyB</name>
    <name evidence="9" type="ORF">Aargi30884_09270</name>
</gene>
<dbReference type="SMART" id="SM00363">
    <property type="entry name" value="S4"/>
    <property type="match status" value="1"/>
</dbReference>
<evidence type="ECO:0000256" key="2">
    <source>
        <dbReference type="ARBA" id="ARBA00010876"/>
    </source>
</evidence>
<sequence>MRKIDLTVLEEDALCRLDKYVSDKEKDLSRSRVQSLLQDGVLLVNDKVSKANYKVKTGDHIYACFDDEVELEAKPEKMDLDIRYEDSDVIVINKPRNMVVHPAAGNQTGTLVNGLLYHCKDLSGINGVLRPGIVHRIDKDTTGLLIVAKNDKAHVSLSEQLQSKTVNRLYYALVHGVIEHEFGTIDAPIGRDVKDRQKMAVTEVNSKDARTHFKVIERFKNYTLVECRLETGRTHQIRVHMQYIGHPVVGDEKYSYRKTMDCGGQLLHAHQLTFVHPSTNEKITVEAPLPKQFEDILEELRKEQK</sequence>
<dbReference type="Pfam" id="PF00849">
    <property type="entry name" value="PseudoU_synth_2"/>
    <property type="match status" value="1"/>
</dbReference>
<evidence type="ECO:0000313" key="10">
    <source>
        <dbReference type="Proteomes" id="UP000464754"/>
    </source>
</evidence>
<comment type="function">
    <text evidence="7">Responsible for synthesis of pseudouridine from uracil.</text>
</comment>
<comment type="catalytic activity">
    <reaction evidence="1 7">
        <text>a uridine in RNA = a pseudouridine in RNA</text>
        <dbReference type="Rhea" id="RHEA:48348"/>
        <dbReference type="Rhea" id="RHEA-COMP:12068"/>
        <dbReference type="Rhea" id="RHEA-COMP:12069"/>
        <dbReference type="ChEBI" id="CHEBI:65314"/>
        <dbReference type="ChEBI" id="CHEBI:65315"/>
    </reaction>
</comment>
<dbReference type="GO" id="GO:0120159">
    <property type="term" value="F:rRNA pseudouridine synthase activity"/>
    <property type="evidence" value="ECO:0007669"/>
    <property type="project" value="UniProtKB-ARBA"/>
</dbReference>
<dbReference type="Gene3D" id="3.10.290.10">
    <property type="entry name" value="RNA-binding S4 domain"/>
    <property type="match status" value="1"/>
</dbReference>
<evidence type="ECO:0000256" key="4">
    <source>
        <dbReference type="ARBA" id="ARBA00023235"/>
    </source>
</evidence>
<dbReference type="EC" id="5.4.99.-" evidence="7"/>
<accession>A0A6N4THS1</accession>
<dbReference type="GO" id="GO:0003723">
    <property type="term" value="F:RNA binding"/>
    <property type="evidence" value="ECO:0007669"/>
    <property type="project" value="UniProtKB-KW"/>
</dbReference>
<dbReference type="NCBIfam" id="TIGR00005">
    <property type="entry name" value="rluA_subfam"/>
    <property type="match status" value="1"/>
</dbReference>
<evidence type="ECO:0000256" key="5">
    <source>
        <dbReference type="PIRSR" id="PIRSR606225-1"/>
    </source>
</evidence>
<feature type="domain" description="RNA-binding S4" evidence="8">
    <location>
        <begin position="15"/>
        <end position="77"/>
    </location>
</feature>
<evidence type="ECO:0000259" key="8">
    <source>
        <dbReference type="SMART" id="SM00363"/>
    </source>
</evidence>
<dbReference type="FunFam" id="3.30.2350.10:FF:000006">
    <property type="entry name" value="Pseudouridine synthase"/>
    <property type="match status" value="1"/>
</dbReference>
<dbReference type="EMBL" id="AP019695">
    <property type="protein sequence ID" value="BBK22024.1"/>
    <property type="molecule type" value="Genomic_DNA"/>
</dbReference>
<dbReference type="InterPro" id="IPR020103">
    <property type="entry name" value="PsdUridine_synth_cat_dom_sf"/>
</dbReference>
<dbReference type="InterPro" id="IPR006225">
    <property type="entry name" value="PsdUridine_synth_RluC/D"/>
</dbReference>
<keyword evidence="10" id="KW-1185">Reference proteome</keyword>
<dbReference type="RefSeq" id="WP_115715229.1">
    <property type="nucleotide sequence ID" value="NZ_AP019695.1"/>
</dbReference>
<dbReference type="CDD" id="cd02869">
    <property type="entry name" value="PseudoU_synth_RluA_like"/>
    <property type="match status" value="1"/>
</dbReference>
<dbReference type="Pfam" id="PF01479">
    <property type="entry name" value="S4"/>
    <property type="match status" value="1"/>
</dbReference>
<dbReference type="KEGG" id="aarg:Aargi30884_09270"/>
<evidence type="ECO:0000256" key="1">
    <source>
        <dbReference type="ARBA" id="ARBA00000073"/>
    </source>
</evidence>
<dbReference type="PANTHER" id="PTHR21600:SF44">
    <property type="entry name" value="RIBOSOMAL LARGE SUBUNIT PSEUDOURIDINE SYNTHASE D"/>
    <property type="match status" value="1"/>
</dbReference>
<keyword evidence="4 7" id="KW-0413">Isomerase</keyword>
<dbReference type="InterPro" id="IPR050188">
    <property type="entry name" value="RluA_PseudoU_synthase"/>
</dbReference>
<dbReference type="PROSITE" id="PS01129">
    <property type="entry name" value="PSI_RLU"/>
    <property type="match status" value="1"/>
</dbReference>
<dbReference type="GO" id="GO:0000455">
    <property type="term" value="P:enzyme-directed rRNA pseudouridine synthesis"/>
    <property type="evidence" value="ECO:0007669"/>
    <property type="project" value="UniProtKB-ARBA"/>
</dbReference>
<feature type="active site" evidence="5">
    <location>
        <position position="138"/>
    </location>
</feature>